<comment type="caution">
    <text evidence="1">The sequence shown here is derived from an EMBL/GenBank/DDBJ whole genome shotgun (WGS) entry which is preliminary data.</text>
</comment>
<sequence>MDTTKNSRKELLTVEKKILIEEKLEDGKISSVEDGTKGDHFLLNKKRIIDNVDDSSTKKKMDNRIRVAEMTLNKSELEVLSGENLEEAENKAALLYAECGCLDYGVEDTKKIISLFNKKENFLKTKQTKNALIKAANQMLPKKKILNTGCSRKRSKIKTELEKSILVLGKIIRGIRDGKPQSLDEGEQDLHDWKKILEKKCLTENTISRNKKIRKKSRSVLVLEKQDHSQELITKPEEWAEIYKPASYVQESLYENLLEEISEKE</sequence>
<evidence type="ECO:0000313" key="2">
    <source>
        <dbReference type="Proteomes" id="UP000789901"/>
    </source>
</evidence>
<gene>
    <name evidence="1" type="ORF">GMARGA_LOCUS12630</name>
</gene>
<protein>
    <submittedName>
        <fullName evidence="1">27721_t:CDS:1</fullName>
    </submittedName>
</protein>
<dbReference type="EMBL" id="CAJVQB010007790">
    <property type="protein sequence ID" value="CAG8709126.1"/>
    <property type="molecule type" value="Genomic_DNA"/>
</dbReference>
<name>A0ABN7UZP7_GIGMA</name>
<organism evidence="1 2">
    <name type="scientific">Gigaspora margarita</name>
    <dbReference type="NCBI Taxonomy" id="4874"/>
    <lineage>
        <taxon>Eukaryota</taxon>
        <taxon>Fungi</taxon>
        <taxon>Fungi incertae sedis</taxon>
        <taxon>Mucoromycota</taxon>
        <taxon>Glomeromycotina</taxon>
        <taxon>Glomeromycetes</taxon>
        <taxon>Diversisporales</taxon>
        <taxon>Gigasporaceae</taxon>
        <taxon>Gigaspora</taxon>
    </lineage>
</organism>
<reference evidence="1 2" key="1">
    <citation type="submission" date="2021-06" db="EMBL/GenBank/DDBJ databases">
        <authorList>
            <person name="Kallberg Y."/>
            <person name="Tangrot J."/>
            <person name="Rosling A."/>
        </authorList>
    </citation>
    <scope>NUCLEOTIDE SEQUENCE [LARGE SCALE GENOMIC DNA]</scope>
    <source>
        <strain evidence="1 2">120-4 pot B 10/14</strain>
    </source>
</reference>
<evidence type="ECO:0000313" key="1">
    <source>
        <dbReference type="EMBL" id="CAG8709126.1"/>
    </source>
</evidence>
<dbReference type="Proteomes" id="UP000789901">
    <property type="component" value="Unassembled WGS sequence"/>
</dbReference>
<proteinExistence type="predicted"/>
<accession>A0ABN7UZP7</accession>
<keyword evidence="2" id="KW-1185">Reference proteome</keyword>